<name>A0A1J3JNZ9_NOCCA</name>
<dbReference type="InterPro" id="IPR036397">
    <property type="entry name" value="RNaseH_sf"/>
</dbReference>
<dbReference type="InterPro" id="IPR057670">
    <property type="entry name" value="SH3_retrovirus"/>
</dbReference>
<dbReference type="Pfam" id="PF13976">
    <property type="entry name" value="gag_pre-integrs"/>
    <property type="match status" value="1"/>
</dbReference>
<proteinExistence type="predicted"/>
<dbReference type="InterPro" id="IPR025724">
    <property type="entry name" value="GAG-pre-integrase_dom"/>
</dbReference>
<dbReference type="InterPro" id="IPR013103">
    <property type="entry name" value="RVT_2"/>
</dbReference>
<accession>A0A1J3JNZ9</accession>
<dbReference type="GO" id="GO:0046872">
    <property type="term" value="F:metal ion binding"/>
    <property type="evidence" value="ECO:0007669"/>
    <property type="project" value="UniProtKB-KW"/>
</dbReference>
<evidence type="ECO:0000256" key="3">
    <source>
        <dbReference type="SAM" id="MobiDB-lite"/>
    </source>
</evidence>
<dbReference type="GO" id="GO:0016787">
    <property type="term" value="F:hydrolase activity"/>
    <property type="evidence" value="ECO:0007669"/>
    <property type="project" value="UniProtKB-KW"/>
</dbReference>
<protein>
    <submittedName>
        <fullName evidence="5">Retrovirus-related Pol polyprotein from transposon TNT 1-94</fullName>
    </submittedName>
</protein>
<organism evidence="5">
    <name type="scientific">Noccaea caerulescens</name>
    <name type="common">Alpine penny-cress</name>
    <name type="synonym">Thlaspi caerulescens</name>
    <dbReference type="NCBI Taxonomy" id="107243"/>
    <lineage>
        <taxon>Eukaryota</taxon>
        <taxon>Viridiplantae</taxon>
        <taxon>Streptophyta</taxon>
        <taxon>Embryophyta</taxon>
        <taxon>Tracheophyta</taxon>
        <taxon>Spermatophyta</taxon>
        <taxon>Magnoliopsida</taxon>
        <taxon>eudicotyledons</taxon>
        <taxon>Gunneridae</taxon>
        <taxon>Pentapetalae</taxon>
        <taxon>rosids</taxon>
        <taxon>malvids</taxon>
        <taxon>Brassicales</taxon>
        <taxon>Brassicaceae</taxon>
        <taxon>Coluteocarpeae</taxon>
        <taxon>Noccaea</taxon>
    </lineage>
</organism>
<dbReference type="InterPro" id="IPR039537">
    <property type="entry name" value="Retrotran_Ty1/copia-like"/>
</dbReference>
<evidence type="ECO:0000256" key="2">
    <source>
        <dbReference type="ARBA" id="ARBA00022801"/>
    </source>
</evidence>
<keyword evidence="1" id="KW-0479">Metal-binding</keyword>
<dbReference type="GO" id="GO:0015074">
    <property type="term" value="P:DNA integration"/>
    <property type="evidence" value="ECO:0007669"/>
    <property type="project" value="InterPro"/>
</dbReference>
<evidence type="ECO:0000259" key="4">
    <source>
        <dbReference type="PROSITE" id="PS50994"/>
    </source>
</evidence>
<feature type="region of interest" description="Disordered" evidence="3">
    <location>
        <begin position="344"/>
        <end position="369"/>
    </location>
</feature>
<dbReference type="GO" id="GO:0003676">
    <property type="term" value="F:nucleic acid binding"/>
    <property type="evidence" value="ECO:0007669"/>
    <property type="project" value="InterPro"/>
</dbReference>
<dbReference type="Gene3D" id="3.30.420.10">
    <property type="entry name" value="Ribonuclease H-like superfamily/Ribonuclease H"/>
    <property type="match status" value="1"/>
</dbReference>
<dbReference type="AlphaFoldDB" id="A0A1J3JNZ9"/>
<dbReference type="PROSITE" id="PS50994">
    <property type="entry name" value="INTEGRASE"/>
    <property type="match status" value="1"/>
</dbReference>
<dbReference type="SUPFAM" id="SSF56672">
    <property type="entry name" value="DNA/RNA polymerases"/>
    <property type="match status" value="1"/>
</dbReference>
<evidence type="ECO:0000256" key="1">
    <source>
        <dbReference type="ARBA" id="ARBA00022723"/>
    </source>
</evidence>
<sequence>MIGKGEHISNLYILDVDDIAANSPHQQYRLNTNVVVDSALWQNRLGHTSISKTDSLIDVVDFKKKNKSPFHCAICPLAKEKHLPFASQNNVCDNTFELLHIDIWGPFSVSIAEGYKYFLTIVDDHTRVTWIYLLRTKAEVLTVFPYFLQMIETHYKAVVKAVRSDNAPELKFKDLFKKGIVPFHSCSETPEQNSVVERKHQHILNVARSLMFQSKTPLEFWGDCVLTAVFLVNRLPTPLLNDKSPYEVLTSKRVNYSGLHVFGCLAYCSTSSKNRHKFQPRSRSCVFLGSPAGYKGYKLLDLETNKIHISRNVLFHEDLFPFTEGQSDFISDFFSPTVDSSFSNRPDVENVETGSPRSIHDDSVADAGSERVKRSSKTPAYLQDYFCNITETEIPYPLSAYMSYEKLCDEYKAYICVVPLHPEPTSFTQAKKFDEWLKAMNEELFALESTGTWMICSLPPDKHAIGCKWVYKIKVHADGSLEHYKARLVAKGYTQQEGVDFVDTFSPVPKMTTVKTLLAVAAAKKWSLTQLDISNAFLNGDLDEEI</sequence>
<dbReference type="SUPFAM" id="SSF53098">
    <property type="entry name" value="Ribonuclease H-like"/>
    <property type="match status" value="1"/>
</dbReference>
<gene>
    <name evidence="5" type="ORF">MP_TR22624_c0_g1_i1_g.65953</name>
</gene>
<feature type="compositionally biased region" description="Basic and acidic residues" evidence="3">
    <location>
        <begin position="358"/>
        <end position="369"/>
    </location>
</feature>
<evidence type="ECO:0000313" key="5">
    <source>
        <dbReference type="EMBL" id="JAU94029.1"/>
    </source>
</evidence>
<dbReference type="InterPro" id="IPR001584">
    <property type="entry name" value="Integrase_cat-core"/>
</dbReference>
<dbReference type="Pfam" id="PF07727">
    <property type="entry name" value="RVT_2"/>
    <property type="match status" value="1"/>
</dbReference>
<dbReference type="EMBL" id="GEVM01011909">
    <property type="protein sequence ID" value="JAU94029.1"/>
    <property type="molecule type" value="Transcribed_RNA"/>
</dbReference>
<dbReference type="InterPro" id="IPR043502">
    <property type="entry name" value="DNA/RNA_pol_sf"/>
</dbReference>
<feature type="domain" description="Integrase catalytic" evidence="4">
    <location>
        <begin position="80"/>
        <end position="253"/>
    </location>
</feature>
<dbReference type="PANTHER" id="PTHR42648">
    <property type="entry name" value="TRANSPOSASE, PUTATIVE-RELATED"/>
    <property type="match status" value="1"/>
</dbReference>
<dbReference type="PANTHER" id="PTHR42648:SF31">
    <property type="entry name" value="RNA-DIRECTED DNA POLYMERASE"/>
    <property type="match status" value="1"/>
</dbReference>
<keyword evidence="2" id="KW-0378">Hydrolase</keyword>
<reference evidence="5" key="1">
    <citation type="submission" date="2016-07" db="EMBL/GenBank/DDBJ databases">
        <title>De novo transcriptome assembly of four accessions of the metal hyperaccumulator plant Noccaea caerulescens.</title>
        <authorList>
            <person name="Blande D."/>
            <person name="Halimaa P."/>
            <person name="Tervahauta A.I."/>
            <person name="Aarts M.G."/>
            <person name="Karenlampi S.O."/>
        </authorList>
    </citation>
    <scope>NUCLEOTIDE SEQUENCE</scope>
</reference>
<dbReference type="Pfam" id="PF25597">
    <property type="entry name" value="SH3_retrovirus"/>
    <property type="match status" value="1"/>
</dbReference>
<dbReference type="InterPro" id="IPR012337">
    <property type="entry name" value="RNaseH-like_sf"/>
</dbReference>